<proteinExistence type="predicted"/>
<protein>
    <recommendedName>
        <fullName evidence="3">Glycolipid-binding domain-containing protein</fullName>
    </recommendedName>
</protein>
<reference evidence="1 2" key="1">
    <citation type="submission" date="2017-05" db="EMBL/GenBank/DDBJ databases">
        <title>Complete genome sequence of Corynebacterium striatum KC-Na-1 isolated from Neophocaena asiaeorientalis in Korea.</title>
        <authorList>
            <person name="Kim J.H."/>
            <person name="Lee K."/>
        </authorList>
    </citation>
    <scope>NUCLEOTIDE SEQUENCE [LARGE SCALE GENOMIC DNA]</scope>
    <source>
        <strain evidence="1 2">KC-Na-01</strain>
    </source>
</reference>
<organism evidence="1 2">
    <name type="scientific">Corynebacterium striatum</name>
    <dbReference type="NCBI Taxonomy" id="43770"/>
    <lineage>
        <taxon>Bacteria</taxon>
        <taxon>Bacillati</taxon>
        <taxon>Actinomycetota</taxon>
        <taxon>Actinomycetes</taxon>
        <taxon>Mycobacteriales</taxon>
        <taxon>Corynebacteriaceae</taxon>
        <taxon>Corynebacterium</taxon>
    </lineage>
</organism>
<name>A0A2Z2JAN1_CORST</name>
<dbReference type="KEGG" id="cstr:CBE89_01400"/>
<evidence type="ECO:0008006" key="3">
    <source>
        <dbReference type="Google" id="ProtNLM"/>
    </source>
</evidence>
<dbReference type="InterPro" id="IPR009467">
    <property type="entry name" value="Glycolipid-bd_prot_put"/>
</dbReference>
<evidence type="ECO:0000313" key="2">
    <source>
        <dbReference type="Proteomes" id="UP000250197"/>
    </source>
</evidence>
<dbReference type="SUPFAM" id="SSF159275">
    <property type="entry name" value="PA1994-like"/>
    <property type="match status" value="1"/>
</dbReference>
<accession>A0A2Z2JAN1</accession>
<evidence type="ECO:0000313" key="1">
    <source>
        <dbReference type="EMBL" id="ART22328.1"/>
    </source>
</evidence>
<dbReference type="Proteomes" id="UP000250197">
    <property type="component" value="Chromosome"/>
</dbReference>
<dbReference type="Pfam" id="PF06475">
    <property type="entry name" value="Glycolipid_bind"/>
    <property type="match status" value="1"/>
</dbReference>
<gene>
    <name evidence="1" type="ORF">CBE89_01400</name>
</gene>
<sequence>MRNEAAVHFLGAGLTASGVQYGDGYEATWELRAAENWVTERVSVNVEGDGWGRSLELFRSEQGVWSAETNEEGAQPEDLPSPGIVQSADLKAALDCDLGLCPLTNTMPIRRLTLLETQVPKTQLIMAWIDMPSLQVIASDQYYSSVDAETVRYKSGTRGVDVELEVDGDGVVVHYPDLARRV</sequence>
<dbReference type="AlphaFoldDB" id="A0A2Z2JAN1"/>
<dbReference type="EMBL" id="CP021252">
    <property type="protein sequence ID" value="ART22328.1"/>
    <property type="molecule type" value="Genomic_DNA"/>
</dbReference>